<evidence type="ECO:0000256" key="1">
    <source>
        <dbReference type="SAM" id="MobiDB-lite"/>
    </source>
</evidence>
<dbReference type="Proteomes" id="UP001623290">
    <property type="component" value="Plasmid unnamed3"/>
</dbReference>
<reference evidence="3 4" key="1">
    <citation type="submission" date="2023-09" db="EMBL/GenBank/DDBJ databases">
        <title>Thioclava shenzhenensis sp. nov., a multidrug resistant bacteria-antagonizing species isolated from coastal seawater.</title>
        <authorList>
            <person name="Long M."/>
        </authorList>
    </citation>
    <scope>NUCLEOTIDE SEQUENCE [LARGE SCALE GENOMIC DNA]</scope>
    <source>
        <strain evidence="3 4">FTW29</strain>
        <plasmid evidence="3 4">unnamed3</plasmid>
    </source>
</reference>
<geneLocation type="plasmid" evidence="3 4">
    <name>unnamed3</name>
</geneLocation>
<accession>A0ABZ1E608</accession>
<dbReference type="SMART" id="SM01012">
    <property type="entry name" value="ANTAR"/>
    <property type="match status" value="1"/>
</dbReference>
<feature type="domain" description="ANTAR" evidence="2">
    <location>
        <begin position="132"/>
        <end position="193"/>
    </location>
</feature>
<feature type="region of interest" description="Disordered" evidence="1">
    <location>
        <begin position="204"/>
        <end position="265"/>
    </location>
</feature>
<dbReference type="InterPro" id="IPR005561">
    <property type="entry name" value="ANTAR"/>
</dbReference>
<dbReference type="Pfam" id="PF03861">
    <property type="entry name" value="ANTAR"/>
    <property type="match status" value="1"/>
</dbReference>
<keyword evidence="3" id="KW-0614">Plasmid</keyword>
<evidence type="ECO:0000313" key="3">
    <source>
        <dbReference type="EMBL" id="WRY35891.1"/>
    </source>
</evidence>
<feature type="compositionally biased region" description="Gly residues" evidence="1">
    <location>
        <begin position="215"/>
        <end position="232"/>
    </location>
</feature>
<proteinExistence type="predicted"/>
<feature type="compositionally biased region" description="Basic and acidic residues" evidence="1">
    <location>
        <begin position="233"/>
        <end position="258"/>
    </location>
</feature>
<dbReference type="Gene3D" id="1.10.10.10">
    <property type="entry name" value="Winged helix-like DNA-binding domain superfamily/Winged helix DNA-binding domain"/>
    <property type="match status" value="1"/>
</dbReference>
<name>A0ABZ1E608_9RHOB</name>
<organism evidence="3 4">
    <name type="scientific">Thioclava litoralis</name>
    <dbReference type="NCBI Taxonomy" id="3076557"/>
    <lineage>
        <taxon>Bacteria</taxon>
        <taxon>Pseudomonadati</taxon>
        <taxon>Pseudomonadota</taxon>
        <taxon>Alphaproteobacteria</taxon>
        <taxon>Rhodobacterales</taxon>
        <taxon>Paracoccaceae</taxon>
        <taxon>Thioclava</taxon>
    </lineage>
</organism>
<dbReference type="PROSITE" id="PS50921">
    <property type="entry name" value="ANTAR"/>
    <property type="match status" value="1"/>
</dbReference>
<dbReference type="InterPro" id="IPR049021">
    <property type="entry name" value="AmiR_N"/>
</dbReference>
<dbReference type="InterPro" id="IPR011006">
    <property type="entry name" value="CheY-like_superfamily"/>
</dbReference>
<dbReference type="Pfam" id="PF21332">
    <property type="entry name" value="AmiR_N"/>
    <property type="match status" value="1"/>
</dbReference>
<protein>
    <submittedName>
        <fullName evidence="3">ANTAR domain-containing protein</fullName>
    </submittedName>
</protein>
<dbReference type="RefSeq" id="WP_330628218.1">
    <property type="nucleotide sequence ID" value="NZ_CP135446.1"/>
</dbReference>
<evidence type="ECO:0000313" key="4">
    <source>
        <dbReference type="Proteomes" id="UP001623290"/>
    </source>
</evidence>
<dbReference type="SUPFAM" id="SSF52172">
    <property type="entry name" value="CheY-like"/>
    <property type="match status" value="1"/>
</dbReference>
<dbReference type="EMBL" id="CP135446">
    <property type="protein sequence ID" value="WRY35891.1"/>
    <property type="molecule type" value="Genomic_DNA"/>
</dbReference>
<evidence type="ECO:0000259" key="2">
    <source>
        <dbReference type="PROSITE" id="PS50921"/>
    </source>
</evidence>
<sequence length="265" mass="28827">MSKARNMPKISDLKGMKVLVFLPPEEEAQELVSHLIRIGCLPQLSWPVPQALPLDVDVVITTVDTDIRAELLALAEHVDDRHPPIIALAGYEDPATLQIVLGLRAAAVIERPVKPFGLLTNLLIARDIRQRRQAHAQRIAEVERRHLSLSVVQLAKILLTRVEGLPPEQTHRHLQKTAMNRRCSLEVLAEEIIARHLGTALAETTPPAAGLRGTRQGGSGPGVSGPGSSGEGSGRDRGIGDRSERDGPERDRSERDGPMQRGGPV</sequence>
<dbReference type="InterPro" id="IPR036388">
    <property type="entry name" value="WH-like_DNA-bd_sf"/>
</dbReference>
<dbReference type="Gene3D" id="3.40.50.2300">
    <property type="match status" value="1"/>
</dbReference>
<gene>
    <name evidence="3" type="ORF">RPE78_18035</name>
</gene>
<keyword evidence="4" id="KW-1185">Reference proteome</keyword>